<dbReference type="Pfam" id="PF08244">
    <property type="entry name" value="Glyco_hydro_32C"/>
    <property type="match status" value="1"/>
</dbReference>
<protein>
    <submittedName>
        <fullName evidence="7">Glycoside hydrolase family 32 protein</fullName>
    </submittedName>
</protein>
<feature type="domain" description="Glycosyl hydrolase family 32 N-terminal" evidence="5">
    <location>
        <begin position="14"/>
        <end position="310"/>
    </location>
</feature>
<dbReference type="Gene3D" id="2.60.120.560">
    <property type="entry name" value="Exo-inulinase, domain 1"/>
    <property type="match status" value="1"/>
</dbReference>
<dbReference type="InterPro" id="IPR018053">
    <property type="entry name" value="Glyco_hydro_32_AS"/>
</dbReference>
<evidence type="ECO:0000313" key="8">
    <source>
        <dbReference type="Proteomes" id="UP000823849"/>
    </source>
</evidence>
<dbReference type="PROSITE" id="PS00609">
    <property type="entry name" value="GLYCOSYL_HYDROL_F32"/>
    <property type="match status" value="1"/>
</dbReference>
<dbReference type="SMART" id="SM00640">
    <property type="entry name" value="Glyco_32"/>
    <property type="match status" value="1"/>
</dbReference>
<dbReference type="InterPro" id="IPR001362">
    <property type="entry name" value="Glyco_hydro_32"/>
</dbReference>
<name>A0A9D2SMQ7_9FIRM</name>
<evidence type="ECO:0000313" key="7">
    <source>
        <dbReference type="EMBL" id="HJC16286.1"/>
    </source>
</evidence>
<dbReference type="PANTHER" id="PTHR42800:SF1">
    <property type="entry name" value="EXOINULINASE INUD (AFU_ORTHOLOGUE AFUA_5G00480)"/>
    <property type="match status" value="1"/>
</dbReference>
<dbReference type="GO" id="GO:0004575">
    <property type="term" value="F:sucrose alpha-glucosidase activity"/>
    <property type="evidence" value="ECO:0007669"/>
    <property type="project" value="TreeGrafter"/>
</dbReference>
<dbReference type="InterPro" id="IPR013189">
    <property type="entry name" value="Glyco_hydro_32_C"/>
</dbReference>
<keyword evidence="3 4" id="KW-0326">Glycosidase</keyword>
<keyword evidence="2 4" id="KW-0378">Hydrolase</keyword>
<dbReference type="Pfam" id="PF00251">
    <property type="entry name" value="Glyco_hydro_32N"/>
    <property type="match status" value="1"/>
</dbReference>
<comment type="caution">
    <text evidence="7">The sequence shown here is derived from an EMBL/GenBank/DDBJ whole genome shotgun (WGS) entry which is preliminary data.</text>
</comment>
<dbReference type="CDD" id="cd18622">
    <property type="entry name" value="GH32_Inu-like"/>
    <property type="match status" value="1"/>
</dbReference>
<feature type="domain" description="Glycosyl hydrolase family 32 C-terminal" evidence="6">
    <location>
        <begin position="341"/>
        <end position="439"/>
    </location>
</feature>
<evidence type="ECO:0000256" key="4">
    <source>
        <dbReference type="RuleBase" id="RU362110"/>
    </source>
</evidence>
<gene>
    <name evidence="7" type="ORF">H9705_10805</name>
</gene>
<comment type="similarity">
    <text evidence="1 4">Belongs to the glycosyl hydrolase 32 family.</text>
</comment>
<evidence type="ECO:0000259" key="6">
    <source>
        <dbReference type="Pfam" id="PF08244"/>
    </source>
</evidence>
<dbReference type="InterPro" id="IPR013148">
    <property type="entry name" value="Glyco_hydro_32_N"/>
</dbReference>
<evidence type="ECO:0000256" key="1">
    <source>
        <dbReference type="ARBA" id="ARBA00009902"/>
    </source>
</evidence>
<accession>A0A9D2SMQ7</accession>
<dbReference type="InterPro" id="IPR023296">
    <property type="entry name" value="Glyco_hydro_beta-prop_sf"/>
</dbReference>
<dbReference type="AlphaFoldDB" id="A0A9D2SMQ7"/>
<dbReference type="InterPro" id="IPR013320">
    <property type="entry name" value="ConA-like_dom_sf"/>
</dbReference>
<dbReference type="GO" id="GO:0005987">
    <property type="term" value="P:sucrose catabolic process"/>
    <property type="evidence" value="ECO:0007669"/>
    <property type="project" value="TreeGrafter"/>
</dbReference>
<dbReference type="EMBL" id="DWWU01000044">
    <property type="protein sequence ID" value="HJC16286.1"/>
    <property type="molecule type" value="Genomic_DNA"/>
</dbReference>
<dbReference type="PANTHER" id="PTHR42800">
    <property type="entry name" value="EXOINULINASE INUD (AFU_ORTHOLOGUE AFUA_5G00480)"/>
    <property type="match status" value="1"/>
</dbReference>
<reference evidence="7" key="1">
    <citation type="journal article" date="2021" name="PeerJ">
        <title>Extensive microbial diversity within the chicken gut microbiome revealed by metagenomics and culture.</title>
        <authorList>
            <person name="Gilroy R."/>
            <person name="Ravi A."/>
            <person name="Getino M."/>
            <person name="Pursley I."/>
            <person name="Horton D.L."/>
            <person name="Alikhan N.F."/>
            <person name="Baker D."/>
            <person name="Gharbi K."/>
            <person name="Hall N."/>
            <person name="Watson M."/>
            <person name="Adriaenssens E.M."/>
            <person name="Foster-Nyarko E."/>
            <person name="Jarju S."/>
            <person name="Secka A."/>
            <person name="Antonio M."/>
            <person name="Oren A."/>
            <person name="Chaudhuri R.R."/>
            <person name="La Ragione R."/>
            <person name="Hildebrand F."/>
            <person name="Pallen M.J."/>
        </authorList>
    </citation>
    <scope>NUCLEOTIDE SEQUENCE</scope>
    <source>
        <strain evidence="7">CHK185-5351</strain>
    </source>
</reference>
<evidence type="ECO:0000256" key="2">
    <source>
        <dbReference type="ARBA" id="ARBA00022801"/>
    </source>
</evidence>
<dbReference type="SUPFAM" id="SSF75005">
    <property type="entry name" value="Arabinanase/levansucrase/invertase"/>
    <property type="match status" value="1"/>
</dbReference>
<dbReference type="Proteomes" id="UP000823849">
    <property type="component" value="Unassembled WGS sequence"/>
</dbReference>
<evidence type="ECO:0000256" key="3">
    <source>
        <dbReference type="ARBA" id="ARBA00023295"/>
    </source>
</evidence>
<dbReference type="Gene3D" id="2.115.10.20">
    <property type="entry name" value="Glycosyl hydrolase domain, family 43"/>
    <property type="match status" value="1"/>
</dbReference>
<dbReference type="SUPFAM" id="SSF49899">
    <property type="entry name" value="Concanavalin A-like lectins/glucanases"/>
    <property type="match status" value="1"/>
</dbReference>
<sequence>MSTKGSRDYRPLLHFTPPSMWINDPNGMVYVDGTYHLFYQHYPKEAHWGPMHWGHAVSKDLLHWKHLPIALYPDEMGYIYSGSCVYDRKNVSGYGTEENPPLVALYTNHATDGLERQCLAYSTDGVHFEKTIHNPVIPNPGLRDFRDPKAFYNPVKDCWSLVLAAGDRVHFYSSEDLKHWEKTGEFGPEGNHSPGIWECPDLFRVKTEDGDSLWVLVVSMLMPTENGRSRTQYFLGDFDGDRFTVTEKSEEPMWLDFGFDNYAGVTFQNTEEPVLIGWASNWEYANETPTGEYCGQMTLGRKLHAGKTEKGLRLISGFAGTDVLTAEMEPVGEQKELKSETFALRLKGTKKLVFANGNGEQLTVEVTEDEILVNRSSAGEKGFQESFGTERYSRLRVPRLRKDGELVMIFDVSVAEILADDGAVPITLTFYPTQPYDRLVTEGSGEVWISSAP</sequence>
<reference evidence="7" key="2">
    <citation type="submission" date="2021-04" db="EMBL/GenBank/DDBJ databases">
        <authorList>
            <person name="Gilroy R."/>
        </authorList>
    </citation>
    <scope>NUCLEOTIDE SEQUENCE</scope>
    <source>
        <strain evidence="7">CHK185-5351</strain>
    </source>
</reference>
<proteinExistence type="inferred from homology"/>
<organism evidence="7 8">
    <name type="scientific">Candidatus Fusicatenibacter intestinigallinarum</name>
    <dbReference type="NCBI Taxonomy" id="2838598"/>
    <lineage>
        <taxon>Bacteria</taxon>
        <taxon>Bacillati</taxon>
        <taxon>Bacillota</taxon>
        <taxon>Clostridia</taxon>
        <taxon>Lachnospirales</taxon>
        <taxon>Lachnospiraceae</taxon>
        <taxon>Fusicatenibacter</taxon>
    </lineage>
</organism>
<dbReference type="GO" id="GO:0005737">
    <property type="term" value="C:cytoplasm"/>
    <property type="evidence" value="ECO:0007669"/>
    <property type="project" value="TreeGrafter"/>
</dbReference>
<evidence type="ECO:0000259" key="5">
    <source>
        <dbReference type="Pfam" id="PF00251"/>
    </source>
</evidence>